<reference evidence="2 3" key="3">
    <citation type="submission" date="2019-11" db="EMBL/GenBank/DDBJ databases">
        <title>A de novo genome assembly of a pear dwarfing rootstock.</title>
        <authorList>
            <person name="Wang F."/>
            <person name="Wang J."/>
            <person name="Li S."/>
            <person name="Zhang Y."/>
            <person name="Fang M."/>
            <person name="Ma L."/>
            <person name="Zhao Y."/>
            <person name="Jiang S."/>
        </authorList>
    </citation>
    <scope>NUCLEOTIDE SEQUENCE [LARGE SCALE GENOMIC DNA]</scope>
    <source>
        <strain evidence="2">S2</strain>
        <tissue evidence="2">Leaf</tissue>
    </source>
</reference>
<dbReference type="EMBL" id="SMOL01000553">
    <property type="protein sequence ID" value="KAB2608339.1"/>
    <property type="molecule type" value="Genomic_DNA"/>
</dbReference>
<protein>
    <submittedName>
        <fullName evidence="2">Uncharacterized protein</fullName>
    </submittedName>
</protein>
<feature type="region of interest" description="Disordered" evidence="1">
    <location>
        <begin position="1"/>
        <end position="25"/>
    </location>
</feature>
<organism evidence="2 3">
    <name type="scientific">Pyrus ussuriensis x Pyrus communis</name>
    <dbReference type="NCBI Taxonomy" id="2448454"/>
    <lineage>
        <taxon>Eukaryota</taxon>
        <taxon>Viridiplantae</taxon>
        <taxon>Streptophyta</taxon>
        <taxon>Embryophyta</taxon>
        <taxon>Tracheophyta</taxon>
        <taxon>Spermatophyta</taxon>
        <taxon>Magnoliopsida</taxon>
        <taxon>eudicotyledons</taxon>
        <taxon>Gunneridae</taxon>
        <taxon>Pentapetalae</taxon>
        <taxon>rosids</taxon>
        <taxon>fabids</taxon>
        <taxon>Rosales</taxon>
        <taxon>Rosaceae</taxon>
        <taxon>Amygdaloideae</taxon>
        <taxon>Maleae</taxon>
        <taxon>Pyrus</taxon>
    </lineage>
</organism>
<dbReference type="AlphaFoldDB" id="A0A5N5FYW6"/>
<comment type="caution">
    <text evidence="2">The sequence shown here is derived from an EMBL/GenBank/DDBJ whole genome shotgun (WGS) entry which is preliminary data.</text>
</comment>
<keyword evidence="3" id="KW-1185">Reference proteome</keyword>
<reference evidence="2 3" key="1">
    <citation type="submission" date="2019-09" db="EMBL/GenBank/DDBJ databases">
        <authorList>
            <person name="Ou C."/>
        </authorList>
    </citation>
    <scope>NUCLEOTIDE SEQUENCE [LARGE SCALE GENOMIC DNA]</scope>
    <source>
        <strain evidence="2">S2</strain>
        <tissue evidence="2">Leaf</tissue>
    </source>
</reference>
<gene>
    <name evidence="2" type="ORF">D8674_011507</name>
</gene>
<evidence type="ECO:0000313" key="2">
    <source>
        <dbReference type="EMBL" id="KAB2608339.1"/>
    </source>
</evidence>
<proteinExistence type="predicted"/>
<dbReference type="Proteomes" id="UP000327157">
    <property type="component" value="Chromosome 14"/>
</dbReference>
<name>A0A5N5FYW6_9ROSA</name>
<reference evidence="3" key="2">
    <citation type="submission" date="2019-10" db="EMBL/GenBank/DDBJ databases">
        <title>A de novo genome assembly of a pear dwarfing rootstock.</title>
        <authorList>
            <person name="Wang F."/>
            <person name="Wang J."/>
            <person name="Li S."/>
            <person name="Zhang Y."/>
            <person name="Fang M."/>
            <person name="Ma L."/>
            <person name="Zhao Y."/>
            <person name="Jiang S."/>
        </authorList>
    </citation>
    <scope>NUCLEOTIDE SEQUENCE [LARGE SCALE GENOMIC DNA]</scope>
</reference>
<evidence type="ECO:0000256" key="1">
    <source>
        <dbReference type="SAM" id="MobiDB-lite"/>
    </source>
</evidence>
<evidence type="ECO:0000313" key="3">
    <source>
        <dbReference type="Proteomes" id="UP000327157"/>
    </source>
</evidence>
<feature type="region of interest" description="Disordered" evidence="1">
    <location>
        <begin position="222"/>
        <end position="243"/>
    </location>
</feature>
<accession>A0A5N5FYW6</accession>
<sequence>MTSTPSSTATPSPTTTPTTAATTPAKMDHRLVNLVDPIGPLVPQAQASSTSSMALSTAKVTWVTNGRIPIGYDETHSAAPTAEQNSALAHDIGHVMQTFCTIRWKSWKTNYNWRTWTRTCSRTSITSSANVTSSGRMTCTIVSSSLMIRKSLSRRVVQRSWTTDKIVSGEESIDASRALLPAFFRHVDRVLHPPEDAGFHIVTETLEQTFGRKPRTYCRGIGNARRRESRASSSSQSKSQVTALTQEVTGLRSELASYKSQMSMLVEALSSSRICLPCFVAPSPSERFHTKQA</sequence>